<feature type="compositionally biased region" description="Basic and acidic residues" evidence="1">
    <location>
        <begin position="352"/>
        <end position="395"/>
    </location>
</feature>
<dbReference type="GO" id="GO:0000993">
    <property type="term" value="F:RNA polymerase II complex binding"/>
    <property type="evidence" value="ECO:0007669"/>
    <property type="project" value="InterPro"/>
</dbReference>
<dbReference type="GO" id="GO:0006369">
    <property type="term" value="P:termination of RNA polymerase II transcription"/>
    <property type="evidence" value="ECO:0007669"/>
    <property type="project" value="InterPro"/>
</dbReference>
<feature type="compositionally biased region" description="Basic residues" evidence="1">
    <location>
        <begin position="326"/>
        <end position="336"/>
    </location>
</feature>
<dbReference type="GO" id="GO:0003729">
    <property type="term" value="F:mRNA binding"/>
    <property type="evidence" value="ECO:0007669"/>
    <property type="project" value="InterPro"/>
</dbReference>
<feature type="compositionally biased region" description="Basic and acidic residues" evidence="1">
    <location>
        <begin position="229"/>
        <end position="244"/>
    </location>
</feature>
<protein>
    <submittedName>
        <fullName evidence="3">Pre-mRNA cleavage complex 2 protein Pcf11</fullName>
    </submittedName>
</protein>
<dbReference type="PANTHER" id="PTHR15921:SF3">
    <property type="entry name" value="PRE-MRNA CLEAVAGE COMPLEX 2 PROTEIN PCF11"/>
    <property type="match status" value="1"/>
</dbReference>
<comment type="caution">
    <text evidence="3">The sequence shown here is derived from an EMBL/GenBank/DDBJ whole genome shotgun (WGS) entry which is preliminary data.</text>
</comment>
<gene>
    <name evidence="3" type="ORF">KUDE01_006847</name>
</gene>
<dbReference type="CDD" id="cd16982">
    <property type="entry name" value="CID_Pcf11"/>
    <property type="match status" value="1"/>
</dbReference>
<feature type="region of interest" description="Disordered" evidence="1">
    <location>
        <begin position="496"/>
        <end position="549"/>
    </location>
</feature>
<feature type="compositionally biased region" description="Basic and acidic residues" evidence="1">
    <location>
        <begin position="264"/>
        <end position="273"/>
    </location>
</feature>
<feature type="compositionally biased region" description="Basic and acidic residues" evidence="1">
    <location>
        <begin position="405"/>
        <end position="420"/>
    </location>
</feature>
<evidence type="ECO:0000256" key="1">
    <source>
        <dbReference type="SAM" id="MobiDB-lite"/>
    </source>
</evidence>
<dbReference type="PROSITE" id="PS51391">
    <property type="entry name" value="CID"/>
    <property type="match status" value="1"/>
</dbReference>
<dbReference type="Pfam" id="PF04818">
    <property type="entry name" value="CID"/>
    <property type="match status" value="1"/>
</dbReference>
<accession>A0AAD9EQN5</accession>
<dbReference type="GO" id="GO:0031124">
    <property type="term" value="P:mRNA 3'-end processing"/>
    <property type="evidence" value="ECO:0007669"/>
    <property type="project" value="InterPro"/>
</dbReference>
<dbReference type="PANTHER" id="PTHR15921">
    <property type="entry name" value="PRE-MRNA CLEAVAGE COMPLEX II"/>
    <property type="match status" value="1"/>
</dbReference>
<feature type="compositionally biased region" description="Pro residues" evidence="1">
    <location>
        <begin position="176"/>
        <end position="195"/>
    </location>
</feature>
<dbReference type="GO" id="GO:0005737">
    <property type="term" value="C:cytoplasm"/>
    <property type="evidence" value="ECO:0007669"/>
    <property type="project" value="TreeGrafter"/>
</dbReference>
<feature type="region of interest" description="Disordered" evidence="1">
    <location>
        <begin position="176"/>
        <end position="464"/>
    </location>
</feature>
<sequence>MADKDACREYLSSLEDLTFNSKPHINMLTILAEENLHFAKEIVAIIEAQISKALSAEKLPVLYLVDSIVKNVGGEYLAVFAKNLITSFYVSLKRWMRTPGRASSSCAPPGRTVNSVDPAWPIKALPPSVSNASIHVNPKFLKQVTPVPPSSLTQESLIPQLMGGFVMPPAVPVKPGPPAAPGVRPWLPPPQPDPKPPTRDPRLNRAAGTPTGKKEGHAHTGSAAVTPEKPPRPEKPRTPRKEAPKPPTTISSSPITKSVPMKPKPAENETKKDPRLKKRGGGAVKEEELKKKKEEPLRGGGNKGKLLNGSKHDEEKMEFKAGGNARTHRKERRRTRSSSLSRPPPHKPGKPPRRETRTRQKKSQSESRRSKRPVEDPPHPPHSPRGHDGAKEGKDGPAPPHRWRSGWEENKHPKPEDPHLKPATPVTNPNSAPPPPTPRTPKHRLSVDANMQIPEVLNSASKKDLLRRASKRLESGEISQEDFLNMAHQIKHFFQYQEEKQRPDSWDPLSGLPRPTLTSGAPRPPLTSGARDPPLLPWTPPSCRTTNTS</sequence>
<evidence type="ECO:0000313" key="4">
    <source>
        <dbReference type="Proteomes" id="UP001228049"/>
    </source>
</evidence>
<dbReference type="SUPFAM" id="SSF48464">
    <property type="entry name" value="ENTH/VHS domain"/>
    <property type="match status" value="1"/>
</dbReference>
<dbReference type="SMART" id="SM00582">
    <property type="entry name" value="RPR"/>
    <property type="match status" value="1"/>
</dbReference>
<feature type="domain" description="CID" evidence="2">
    <location>
        <begin position="2"/>
        <end position="89"/>
    </location>
</feature>
<feature type="compositionally biased region" description="Basic and acidic residues" evidence="1">
    <location>
        <begin position="284"/>
        <end position="297"/>
    </location>
</feature>
<dbReference type="InterPro" id="IPR006569">
    <property type="entry name" value="CID_dom"/>
</dbReference>
<feature type="compositionally biased region" description="Low complexity" evidence="1">
    <location>
        <begin position="248"/>
        <end position="258"/>
    </location>
</feature>
<dbReference type="EMBL" id="JASDAP010000491">
    <property type="protein sequence ID" value="KAK1874624.1"/>
    <property type="molecule type" value="Genomic_DNA"/>
</dbReference>
<name>A0AAD9EQN5_DISEL</name>
<proteinExistence type="predicted"/>
<evidence type="ECO:0000313" key="3">
    <source>
        <dbReference type="EMBL" id="KAK1874624.1"/>
    </source>
</evidence>
<reference evidence="3" key="1">
    <citation type="submission" date="2023-04" db="EMBL/GenBank/DDBJ databases">
        <title>Chromosome-level genome of Chaenocephalus aceratus.</title>
        <authorList>
            <person name="Park H."/>
        </authorList>
    </citation>
    <scope>NUCLEOTIDE SEQUENCE</scope>
    <source>
        <strain evidence="3">DE</strain>
        <tissue evidence="3">Muscle</tissue>
    </source>
</reference>
<dbReference type="Proteomes" id="UP001228049">
    <property type="component" value="Unassembled WGS sequence"/>
</dbReference>
<dbReference type="InterPro" id="IPR008942">
    <property type="entry name" value="ENTH_VHS"/>
</dbReference>
<keyword evidence="4" id="KW-1185">Reference proteome</keyword>
<feature type="compositionally biased region" description="Basic and acidic residues" evidence="1">
    <location>
        <begin position="310"/>
        <end position="319"/>
    </location>
</feature>
<dbReference type="AlphaFoldDB" id="A0AAD9EQN5"/>
<dbReference type="InterPro" id="IPR045154">
    <property type="entry name" value="PCF11-like"/>
</dbReference>
<dbReference type="InterPro" id="IPR047415">
    <property type="entry name" value="Pcf11_CID"/>
</dbReference>
<dbReference type="GO" id="GO:0005849">
    <property type="term" value="C:mRNA cleavage factor complex"/>
    <property type="evidence" value="ECO:0007669"/>
    <property type="project" value="TreeGrafter"/>
</dbReference>
<organism evidence="3 4">
    <name type="scientific">Dissostichus eleginoides</name>
    <name type="common">Patagonian toothfish</name>
    <name type="synonym">Dissostichus amissus</name>
    <dbReference type="NCBI Taxonomy" id="100907"/>
    <lineage>
        <taxon>Eukaryota</taxon>
        <taxon>Metazoa</taxon>
        <taxon>Chordata</taxon>
        <taxon>Craniata</taxon>
        <taxon>Vertebrata</taxon>
        <taxon>Euteleostomi</taxon>
        <taxon>Actinopterygii</taxon>
        <taxon>Neopterygii</taxon>
        <taxon>Teleostei</taxon>
        <taxon>Neoteleostei</taxon>
        <taxon>Acanthomorphata</taxon>
        <taxon>Eupercaria</taxon>
        <taxon>Perciformes</taxon>
        <taxon>Notothenioidei</taxon>
        <taxon>Nototheniidae</taxon>
        <taxon>Dissostichus</taxon>
    </lineage>
</organism>
<dbReference type="Gene3D" id="1.25.40.90">
    <property type="match status" value="1"/>
</dbReference>
<evidence type="ECO:0000259" key="2">
    <source>
        <dbReference type="PROSITE" id="PS51391"/>
    </source>
</evidence>